<dbReference type="Gene3D" id="3.30.70.1230">
    <property type="entry name" value="Nucleotide cyclase"/>
    <property type="match status" value="1"/>
</dbReference>
<feature type="domain" description="Guanylate cyclase" evidence="2">
    <location>
        <begin position="169"/>
        <end position="278"/>
    </location>
</feature>
<dbReference type="RefSeq" id="WP_344607894.1">
    <property type="nucleotide sequence ID" value="NZ_BAAAHE010000040.1"/>
</dbReference>
<gene>
    <name evidence="3" type="ORF">GCM10009547_39180</name>
</gene>
<dbReference type="InterPro" id="IPR001054">
    <property type="entry name" value="A/G_cyclase"/>
</dbReference>
<evidence type="ECO:0000259" key="2">
    <source>
        <dbReference type="PROSITE" id="PS50125"/>
    </source>
</evidence>
<dbReference type="InterPro" id="IPR050697">
    <property type="entry name" value="Adenylyl/Guanylyl_Cyclase_3/4"/>
</dbReference>
<dbReference type="Pfam" id="PF00211">
    <property type="entry name" value="Guanylate_cyc"/>
    <property type="match status" value="1"/>
</dbReference>
<dbReference type="SMART" id="SM00044">
    <property type="entry name" value="CYCc"/>
    <property type="match status" value="1"/>
</dbReference>
<protein>
    <submittedName>
        <fullName evidence="3">Adenylate/guanylate cyclase domain-containing protein</fullName>
    </submittedName>
</protein>
<keyword evidence="4" id="KW-1185">Reference proteome</keyword>
<dbReference type="PROSITE" id="PS50125">
    <property type="entry name" value="GUANYLATE_CYCLASE_2"/>
    <property type="match status" value="1"/>
</dbReference>
<dbReference type="CDD" id="cd07302">
    <property type="entry name" value="CHD"/>
    <property type="match status" value="1"/>
</dbReference>
<dbReference type="SUPFAM" id="SSF55073">
    <property type="entry name" value="Nucleotide cyclase"/>
    <property type="match status" value="1"/>
</dbReference>
<reference evidence="3 4" key="1">
    <citation type="journal article" date="2019" name="Int. J. Syst. Evol. Microbiol.">
        <title>The Global Catalogue of Microorganisms (GCM) 10K type strain sequencing project: providing services to taxonomists for standard genome sequencing and annotation.</title>
        <authorList>
            <consortium name="The Broad Institute Genomics Platform"/>
            <consortium name="The Broad Institute Genome Sequencing Center for Infectious Disease"/>
            <person name="Wu L."/>
            <person name="Ma J."/>
        </authorList>
    </citation>
    <scope>NUCLEOTIDE SEQUENCE [LARGE SCALE GENOMIC DNA]</scope>
    <source>
        <strain evidence="3 4">JCM 10671</strain>
    </source>
</reference>
<accession>A0ABN1H7Q7</accession>
<evidence type="ECO:0000313" key="3">
    <source>
        <dbReference type="EMBL" id="GAA0631431.1"/>
    </source>
</evidence>
<evidence type="ECO:0000313" key="4">
    <source>
        <dbReference type="Proteomes" id="UP001500957"/>
    </source>
</evidence>
<comment type="similarity">
    <text evidence="1">Belongs to the adenylyl cyclase class-3 family.</text>
</comment>
<dbReference type="InterPro" id="IPR029787">
    <property type="entry name" value="Nucleotide_cyclase"/>
</dbReference>
<comment type="caution">
    <text evidence="3">The sequence shown here is derived from an EMBL/GenBank/DDBJ whole genome shotgun (WGS) entry which is preliminary data.</text>
</comment>
<sequence>MTDGAAGGKSADDLERLLLGGDPDISLAALAEAAGLSPEVASLFWHALGFPDTEPAGRMFTRGDKDAIVTLARLITDIGSDEEFVVGLIRAMGHQMARLAMWQVIAMVEQMSDQAGDAEAGAERAVNFLYEHVDDFGPLLVYAFRRHLAAVVKWRLDRVTEDARRMRLSVGFADMAGYTRLSRNMDPLELARLVNRFETVASDVVLRQGGRVIKTVGDEILFASDTAVQAVDIGLDLADAMDTDPMLPQVRVGVATGEVVARMGDVYGPTVNLASRLTSLSNPSRVLIEGNTAAAIAEAPHLEAATLGEAVLQDFGTVHMFGVRRN</sequence>
<name>A0ABN1H7Q7_9ACTN</name>
<dbReference type="Proteomes" id="UP001500957">
    <property type="component" value="Unassembled WGS sequence"/>
</dbReference>
<dbReference type="PANTHER" id="PTHR43081">
    <property type="entry name" value="ADENYLATE CYCLASE, TERMINAL-DIFFERENTIATION SPECIFIC-RELATED"/>
    <property type="match status" value="1"/>
</dbReference>
<organism evidence="3 4">
    <name type="scientific">Sporichthya brevicatena</name>
    <dbReference type="NCBI Taxonomy" id="171442"/>
    <lineage>
        <taxon>Bacteria</taxon>
        <taxon>Bacillati</taxon>
        <taxon>Actinomycetota</taxon>
        <taxon>Actinomycetes</taxon>
        <taxon>Sporichthyales</taxon>
        <taxon>Sporichthyaceae</taxon>
        <taxon>Sporichthya</taxon>
    </lineage>
</organism>
<dbReference type="PANTHER" id="PTHR43081:SF1">
    <property type="entry name" value="ADENYLATE CYCLASE, TERMINAL-DIFFERENTIATION SPECIFIC"/>
    <property type="match status" value="1"/>
</dbReference>
<evidence type="ECO:0000256" key="1">
    <source>
        <dbReference type="ARBA" id="ARBA00005381"/>
    </source>
</evidence>
<proteinExistence type="inferred from homology"/>
<dbReference type="EMBL" id="BAAAHE010000040">
    <property type="protein sequence ID" value="GAA0631431.1"/>
    <property type="molecule type" value="Genomic_DNA"/>
</dbReference>